<proteinExistence type="predicted"/>
<comment type="caution">
    <text evidence="2">The sequence shown here is derived from an EMBL/GenBank/DDBJ whole genome shotgun (WGS) entry which is preliminary data.</text>
</comment>
<reference evidence="2 3" key="1">
    <citation type="submission" date="2019-03" db="EMBL/GenBank/DDBJ databases">
        <title>Draft genome sequences of novel Actinobacteria.</title>
        <authorList>
            <person name="Sahin N."/>
            <person name="Ay H."/>
            <person name="Saygin H."/>
        </authorList>
    </citation>
    <scope>NUCLEOTIDE SEQUENCE [LARGE SCALE GENOMIC DNA]</scope>
    <source>
        <strain evidence="2 3">JCM 30547</strain>
    </source>
</reference>
<sequence>MDERTQRRISDARTLRAIAHPVRIAIMEQLTINGAMTATEVGDRLDETPANCSWHLRKLAEYGFVEEAPGGTGRQRPWQVTHLGMTWGDEGDGPQGADLQLAGQALTEVLVAREVDRLRESQARAADEPAAWRAAATSTQSMMWLTAEELEAANQAVRDALMKHFDRHQDPALRPPGSRLCAFLAWGVPTYGLADPTPSAE</sequence>
<protein>
    <submittedName>
        <fullName evidence="2">ArsR family transcriptional regulator</fullName>
    </submittedName>
</protein>
<organism evidence="2 3">
    <name type="scientific">Kribbella albertanoniae</name>
    <dbReference type="NCBI Taxonomy" id="1266829"/>
    <lineage>
        <taxon>Bacteria</taxon>
        <taxon>Bacillati</taxon>
        <taxon>Actinomycetota</taxon>
        <taxon>Actinomycetes</taxon>
        <taxon>Propionibacteriales</taxon>
        <taxon>Kribbellaceae</taxon>
        <taxon>Kribbella</taxon>
    </lineage>
</organism>
<dbReference type="Pfam" id="PF12840">
    <property type="entry name" value="HTH_20"/>
    <property type="match status" value="1"/>
</dbReference>
<evidence type="ECO:0000313" key="3">
    <source>
        <dbReference type="Proteomes" id="UP000295075"/>
    </source>
</evidence>
<name>A0A4R4QA32_9ACTN</name>
<dbReference type="Gene3D" id="1.10.10.10">
    <property type="entry name" value="Winged helix-like DNA-binding domain superfamily/Winged helix DNA-binding domain"/>
    <property type="match status" value="1"/>
</dbReference>
<dbReference type="InterPro" id="IPR036390">
    <property type="entry name" value="WH_DNA-bd_sf"/>
</dbReference>
<dbReference type="AlphaFoldDB" id="A0A4R4QA32"/>
<dbReference type="CDD" id="cd00090">
    <property type="entry name" value="HTH_ARSR"/>
    <property type="match status" value="1"/>
</dbReference>
<dbReference type="InterPro" id="IPR011991">
    <property type="entry name" value="ArsR-like_HTH"/>
</dbReference>
<evidence type="ECO:0000313" key="2">
    <source>
        <dbReference type="EMBL" id="TDC31902.1"/>
    </source>
</evidence>
<dbReference type="OrthoDB" id="7945987at2"/>
<dbReference type="InterPro" id="IPR001845">
    <property type="entry name" value="HTH_ArsR_DNA-bd_dom"/>
</dbReference>
<dbReference type="InterPro" id="IPR036388">
    <property type="entry name" value="WH-like_DNA-bd_sf"/>
</dbReference>
<keyword evidence="3" id="KW-1185">Reference proteome</keyword>
<accession>A0A4R4QA32</accession>
<feature type="domain" description="HTH arsR-type" evidence="1">
    <location>
        <begin position="13"/>
        <end position="92"/>
    </location>
</feature>
<dbReference type="Proteomes" id="UP000295075">
    <property type="component" value="Unassembled WGS sequence"/>
</dbReference>
<dbReference type="RefSeq" id="WP_132404984.1">
    <property type="nucleotide sequence ID" value="NZ_SMKA01000028.1"/>
</dbReference>
<gene>
    <name evidence="2" type="ORF">E1261_09715</name>
</gene>
<dbReference type="GO" id="GO:0003700">
    <property type="term" value="F:DNA-binding transcription factor activity"/>
    <property type="evidence" value="ECO:0007669"/>
    <property type="project" value="InterPro"/>
</dbReference>
<evidence type="ECO:0000259" key="1">
    <source>
        <dbReference type="SMART" id="SM00418"/>
    </source>
</evidence>
<dbReference type="SUPFAM" id="SSF46785">
    <property type="entry name" value="Winged helix' DNA-binding domain"/>
    <property type="match status" value="1"/>
</dbReference>
<dbReference type="EMBL" id="SMKA01000028">
    <property type="protein sequence ID" value="TDC31902.1"/>
    <property type="molecule type" value="Genomic_DNA"/>
</dbReference>
<dbReference type="SMART" id="SM00418">
    <property type="entry name" value="HTH_ARSR"/>
    <property type="match status" value="1"/>
</dbReference>